<reference evidence="2 3" key="1">
    <citation type="journal article" date="2015" name="Genome Biol.">
        <title>Comparative genomics of Steinernema reveals deeply conserved gene regulatory networks.</title>
        <authorList>
            <person name="Dillman A.R."/>
            <person name="Macchietto M."/>
            <person name="Porter C.F."/>
            <person name="Rogers A."/>
            <person name="Williams B."/>
            <person name="Antoshechkin I."/>
            <person name="Lee M.M."/>
            <person name="Goodwin Z."/>
            <person name="Lu X."/>
            <person name="Lewis E.E."/>
            <person name="Goodrich-Blair H."/>
            <person name="Stock S.P."/>
            <person name="Adams B.J."/>
            <person name="Sternberg P.W."/>
            <person name="Mortazavi A."/>
        </authorList>
    </citation>
    <scope>NUCLEOTIDE SEQUENCE [LARGE SCALE GENOMIC DNA]</scope>
    <source>
        <strain evidence="2 3">ALL</strain>
    </source>
</reference>
<feature type="transmembrane region" description="Helical" evidence="1">
    <location>
        <begin position="72"/>
        <end position="96"/>
    </location>
</feature>
<dbReference type="EMBL" id="AZBU02000006">
    <property type="protein sequence ID" value="TKR73210.1"/>
    <property type="molecule type" value="Genomic_DNA"/>
</dbReference>
<accession>A0A4U5MTY1</accession>
<sequence length="135" mass="15580">MGILNVFVALDRLVAMRRPVPYSRHYFRIIRNTTIVVVFVFFLNCFIIYTVTRSTSDENTNGYLFTHFVNRTAQNVIHLSTVGIFICSMVVTVVFLHDFHAFVAKRTSSQMTVNTKNAISVSHCILTCFERFFPD</sequence>
<keyword evidence="1" id="KW-0812">Transmembrane</keyword>
<comment type="caution">
    <text evidence="2">The sequence shown here is derived from an EMBL/GenBank/DDBJ whole genome shotgun (WGS) entry which is preliminary data.</text>
</comment>
<name>A0A4U5MTY1_STECR</name>
<keyword evidence="1" id="KW-0472">Membrane</keyword>
<dbReference type="Proteomes" id="UP000298663">
    <property type="component" value="Unassembled WGS sequence"/>
</dbReference>
<evidence type="ECO:0000256" key="1">
    <source>
        <dbReference type="SAM" id="Phobius"/>
    </source>
</evidence>
<keyword evidence="1" id="KW-1133">Transmembrane helix</keyword>
<evidence type="ECO:0000313" key="2">
    <source>
        <dbReference type="EMBL" id="TKR73210.1"/>
    </source>
</evidence>
<feature type="transmembrane region" description="Helical" evidence="1">
    <location>
        <begin position="33"/>
        <end position="52"/>
    </location>
</feature>
<organism evidence="2 3">
    <name type="scientific">Steinernema carpocapsae</name>
    <name type="common">Entomopathogenic nematode</name>
    <dbReference type="NCBI Taxonomy" id="34508"/>
    <lineage>
        <taxon>Eukaryota</taxon>
        <taxon>Metazoa</taxon>
        <taxon>Ecdysozoa</taxon>
        <taxon>Nematoda</taxon>
        <taxon>Chromadorea</taxon>
        <taxon>Rhabditida</taxon>
        <taxon>Tylenchina</taxon>
        <taxon>Panagrolaimomorpha</taxon>
        <taxon>Strongyloidoidea</taxon>
        <taxon>Steinernematidae</taxon>
        <taxon>Steinernema</taxon>
    </lineage>
</organism>
<dbReference type="AlphaFoldDB" id="A0A4U5MTY1"/>
<proteinExistence type="predicted"/>
<protein>
    <submittedName>
        <fullName evidence="2">Uncharacterized protein</fullName>
    </submittedName>
</protein>
<gene>
    <name evidence="2" type="ORF">L596_020547</name>
</gene>
<reference evidence="2 3" key="2">
    <citation type="journal article" date="2019" name="G3 (Bethesda)">
        <title>Hybrid Assembly of the Genome of the Entomopathogenic Nematode Steinernema carpocapsae Identifies the X-Chromosome.</title>
        <authorList>
            <person name="Serra L."/>
            <person name="Macchietto M."/>
            <person name="Macias-Munoz A."/>
            <person name="McGill C.J."/>
            <person name="Rodriguez I.M."/>
            <person name="Rodriguez B."/>
            <person name="Murad R."/>
            <person name="Mortazavi A."/>
        </authorList>
    </citation>
    <scope>NUCLEOTIDE SEQUENCE [LARGE SCALE GENOMIC DNA]</scope>
    <source>
        <strain evidence="2 3">ALL</strain>
    </source>
</reference>
<keyword evidence="3" id="KW-1185">Reference proteome</keyword>
<evidence type="ECO:0000313" key="3">
    <source>
        <dbReference type="Proteomes" id="UP000298663"/>
    </source>
</evidence>